<proteinExistence type="predicted"/>
<dbReference type="PANTHER" id="PTHR35391:SF7">
    <property type="entry name" value="C2H2-TYPE DOMAIN-CONTAINING PROTEIN"/>
    <property type="match status" value="1"/>
</dbReference>
<name>A0ABR4H807_9EURO</name>
<reference evidence="1 2" key="1">
    <citation type="submission" date="2024-07" db="EMBL/GenBank/DDBJ databases">
        <title>Section-level genome sequencing and comparative genomics of Aspergillus sections Usti and Cavernicolus.</title>
        <authorList>
            <consortium name="Lawrence Berkeley National Laboratory"/>
            <person name="Nybo J.L."/>
            <person name="Vesth T.C."/>
            <person name="Theobald S."/>
            <person name="Frisvad J.C."/>
            <person name="Larsen T.O."/>
            <person name="Kjaerboelling I."/>
            <person name="Rothschild-Mancinelli K."/>
            <person name="Lyhne E.K."/>
            <person name="Kogle M.E."/>
            <person name="Barry K."/>
            <person name="Clum A."/>
            <person name="Na H."/>
            <person name="Ledsgaard L."/>
            <person name="Lin J."/>
            <person name="Lipzen A."/>
            <person name="Kuo A."/>
            <person name="Riley R."/>
            <person name="Mondo S."/>
            <person name="Labutti K."/>
            <person name="Haridas S."/>
            <person name="Pangalinan J."/>
            <person name="Salamov A.A."/>
            <person name="Simmons B.A."/>
            <person name="Magnuson J.K."/>
            <person name="Chen J."/>
            <person name="Drula E."/>
            <person name="Henrissat B."/>
            <person name="Wiebenga A."/>
            <person name="Lubbers R.J."/>
            <person name="Gomes A.C."/>
            <person name="Makela M.R."/>
            <person name="Stajich J."/>
            <person name="Grigoriev I.V."/>
            <person name="Mortensen U.H."/>
            <person name="De Vries R.P."/>
            <person name="Baker S.E."/>
            <person name="Andersen M.R."/>
        </authorList>
    </citation>
    <scope>NUCLEOTIDE SEQUENCE [LARGE SCALE GENOMIC DNA]</scope>
    <source>
        <strain evidence="1 2">CBS 588.65</strain>
    </source>
</reference>
<gene>
    <name evidence="1" type="ORF">BJX63DRAFT_433247</name>
</gene>
<protein>
    <recommendedName>
        <fullName evidence="3">Prion-inhibition and propagation HeLo domain-containing protein</fullName>
    </recommendedName>
</protein>
<organism evidence="1 2">
    <name type="scientific">Aspergillus granulosus</name>
    <dbReference type="NCBI Taxonomy" id="176169"/>
    <lineage>
        <taxon>Eukaryota</taxon>
        <taxon>Fungi</taxon>
        <taxon>Dikarya</taxon>
        <taxon>Ascomycota</taxon>
        <taxon>Pezizomycotina</taxon>
        <taxon>Eurotiomycetes</taxon>
        <taxon>Eurotiomycetidae</taxon>
        <taxon>Eurotiales</taxon>
        <taxon>Aspergillaceae</taxon>
        <taxon>Aspergillus</taxon>
        <taxon>Aspergillus subgen. Nidulantes</taxon>
    </lineage>
</organism>
<dbReference type="Proteomes" id="UP001610334">
    <property type="component" value="Unassembled WGS sequence"/>
</dbReference>
<comment type="caution">
    <text evidence="1">The sequence shown here is derived from an EMBL/GenBank/DDBJ whole genome shotgun (WGS) entry which is preliminary data.</text>
</comment>
<dbReference type="PANTHER" id="PTHR35391">
    <property type="entry name" value="C2H2-TYPE DOMAIN-CONTAINING PROTEIN-RELATED"/>
    <property type="match status" value="1"/>
</dbReference>
<evidence type="ECO:0000313" key="1">
    <source>
        <dbReference type="EMBL" id="KAL2811570.1"/>
    </source>
</evidence>
<accession>A0ABR4H807</accession>
<evidence type="ECO:0000313" key="2">
    <source>
        <dbReference type="Proteomes" id="UP001610334"/>
    </source>
</evidence>
<keyword evidence="2" id="KW-1185">Reference proteome</keyword>
<sequence>MDESISSLFVACYARLDPLLKSDALASRAHEVPLGLWEEELARLRIWAANIGAHQIGQSSLDYRLRDASQVRIQVTQLLHNLHNLLDDLVEVLKIADHGVSSDADADFDAYDESDVMEVLDKSDFQNLTDLQQIHKCVVEDVNCLYQMSMVIRRPAQHDRVFKIREEDAAPYRFFDYQHVSSKFPAANRDLVSRLGNAISKRRAILKYRERHRQKLAHGIDSVLQDEQSTAISDTVATNFEAGPGGPEDVLDTGSVTSYAPTLFDLHVPVDSIVLHGYIDHEEKIKLDTAGNECPYILRDRPPFKLP</sequence>
<evidence type="ECO:0008006" key="3">
    <source>
        <dbReference type="Google" id="ProtNLM"/>
    </source>
</evidence>
<dbReference type="EMBL" id="JBFXLT010000056">
    <property type="protein sequence ID" value="KAL2811570.1"/>
    <property type="molecule type" value="Genomic_DNA"/>
</dbReference>